<dbReference type="AlphaFoldDB" id="A0A8J3FCU1"/>
<keyword evidence="2" id="KW-1185">Reference proteome</keyword>
<accession>A0A8J3FCU1</accession>
<dbReference type="Proteomes" id="UP000649739">
    <property type="component" value="Unassembled WGS sequence"/>
</dbReference>
<name>A0A8J3FCU1_9ACTN</name>
<dbReference type="RefSeq" id="WP_189171928.1">
    <property type="nucleotide sequence ID" value="NZ_BMQB01000011.1"/>
</dbReference>
<reference evidence="1" key="1">
    <citation type="journal article" date="2014" name="Int. J. Syst. Evol. Microbiol.">
        <title>Complete genome sequence of Corynebacterium casei LMG S-19264T (=DSM 44701T), isolated from a smear-ripened cheese.</title>
        <authorList>
            <consortium name="US DOE Joint Genome Institute (JGI-PGF)"/>
            <person name="Walter F."/>
            <person name="Albersmeier A."/>
            <person name="Kalinowski J."/>
            <person name="Ruckert C."/>
        </authorList>
    </citation>
    <scope>NUCLEOTIDE SEQUENCE</scope>
    <source>
        <strain evidence="1">JCM 3090</strain>
    </source>
</reference>
<dbReference type="EMBL" id="BMQB01000011">
    <property type="protein sequence ID" value="GGK07687.1"/>
    <property type="molecule type" value="Genomic_DNA"/>
</dbReference>
<sequence length="59" mass="6670">MTGESYKLAPKTCKKQNGRKHTTYISGRSKAIGWCSWSSKKALKERPYACSDGKPYRKA</sequence>
<gene>
    <name evidence="1" type="ORF">GCM10010123_42080</name>
</gene>
<protein>
    <submittedName>
        <fullName evidence="1">Uncharacterized protein</fullName>
    </submittedName>
</protein>
<comment type="caution">
    <text evidence="1">The sequence shown here is derived from an EMBL/GenBank/DDBJ whole genome shotgun (WGS) entry which is preliminary data.</text>
</comment>
<evidence type="ECO:0000313" key="1">
    <source>
        <dbReference type="EMBL" id="GGK07687.1"/>
    </source>
</evidence>
<organism evidence="1 2">
    <name type="scientific">Pilimelia anulata</name>
    <dbReference type="NCBI Taxonomy" id="53371"/>
    <lineage>
        <taxon>Bacteria</taxon>
        <taxon>Bacillati</taxon>
        <taxon>Actinomycetota</taxon>
        <taxon>Actinomycetes</taxon>
        <taxon>Micromonosporales</taxon>
        <taxon>Micromonosporaceae</taxon>
        <taxon>Pilimelia</taxon>
    </lineage>
</organism>
<reference evidence="1" key="2">
    <citation type="submission" date="2020-09" db="EMBL/GenBank/DDBJ databases">
        <authorList>
            <person name="Sun Q."/>
            <person name="Ohkuma M."/>
        </authorList>
    </citation>
    <scope>NUCLEOTIDE SEQUENCE</scope>
    <source>
        <strain evidence="1">JCM 3090</strain>
    </source>
</reference>
<proteinExistence type="predicted"/>
<evidence type="ECO:0000313" key="2">
    <source>
        <dbReference type="Proteomes" id="UP000649739"/>
    </source>
</evidence>